<proteinExistence type="inferred from homology"/>
<evidence type="ECO:0000259" key="5">
    <source>
        <dbReference type="Pfam" id="PF00710"/>
    </source>
</evidence>
<dbReference type="SMART" id="SM00870">
    <property type="entry name" value="Asparaginase"/>
    <property type="match status" value="1"/>
</dbReference>
<dbReference type="InterPro" id="IPR027473">
    <property type="entry name" value="L-asparaginase_C"/>
</dbReference>
<evidence type="ECO:0000313" key="8">
    <source>
        <dbReference type="Proteomes" id="UP001204000"/>
    </source>
</evidence>
<accession>A0ABT1FY84</accession>
<dbReference type="Pfam" id="PF17763">
    <property type="entry name" value="Asparaginase_C"/>
    <property type="match status" value="1"/>
</dbReference>
<keyword evidence="3" id="KW-0378">Hydrolase</keyword>
<organism evidence="7 8">
    <name type="scientific">Corynebacterium stercoris</name>
    <dbReference type="NCBI Taxonomy" id="2943490"/>
    <lineage>
        <taxon>Bacteria</taxon>
        <taxon>Bacillati</taxon>
        <taxon>Actinomycetota</taxon>
        <taxon>Actinomycetes</taxon>
        <taxon>Mycobacteriales</taxon>
        <taxon>Corynebacteriaceae</taxon>
        <taxon>Corynebacterium</taxon>
    </lineage>
</organism>
<dbReference type="PIRSF" id="PIRSF500176">
    <property type="entry name" value="L_ASNase"/>
    <property type="match status" value="1"/>
</dbReference>
<dbReference type="InterPro" id="IPR006034">
    <property type="entry name" value="Asparaginase/glutaminase-like"/>
</dbReference>
<dbReference type="InterPro" id="IPR004550">
    <property type="entry name" value="AsnASE_II"/>
</dbReference>
<evidence type="ECO:0000259" key="6">
    <source>
        <dbReference type="Pfam" id="PF17763"/>
    </source>
</evidence>
<evidence type="ECO:0000256" key="1">
    <source>
        <dbReference type="ARBA" id="ARBA00010518"/>
    </source>
</evidence>
<dbReference type="PANTHER" id="PTHR11707:SF28">
    <property type="entry name" value="60 KDA LYSOPHOSPHOLIPASE"/>
    <property type="match status" value="1"/>
</dbReference>
<dbReference type="SFLD" id="SFLDS00057">
    <property type="entry name" value="Glutaminase/Asparaginase"/>
    <property type="match status" value="1"/>
</dbReference>
<evidence type="ECO:0000256" key="3">
    <source>
        <dbReference type="ARBA" id="ARBA00022801"/>
    </source>
</evidence>
<feature type="active site" evidence="4">
    <location>
        <position position="13"/>
    </location>
</feature>
<evidence type="ECO:0000256" key="4">
    <source>
        <dbReference type="PROSITE-ProRule" id="PRU10099"/>
    </source>
</evidence>
<evidence type="ECO:0000313" key="7">
    <source>
        <dbReference type="EMBL" id="MCP1386704.1"/>
    </source>
</evidence>
<comment type="similarity">
    <text evidence="1">Belongs to the asparaginase 1 family.</text>
</comment>
<protein>
    <recommendedName>
        <fullName evidence="2">asparaginase</fullName>
        <ecNumber evidence="2">3.5.1.1</ecNumber>
    </recommendedName>
</protein>
<dbReference type="Proteomes" id="UP001204000">
    <property type="component" value="Unassembled WGS sequence"/>
</dbReference>
<keyword evidence="8" id="KW-1185">Reference proteome</keyword>
<dbReference type="InterPro" id="IPR020827">
    <property type="entry name" value="Asparaginase/glutaminase_AS1"/>
</dbReference>
<dbReference type="CDD" id="cd08964">
    <property type="entry name" value="L-asparaginase_II"/>
    <property type="match status" value="1"/>
</dbReference>
<dbReference type="InterPro" id="IPR036152">
    <property type="entry name" value="Asp/glu_Ase-like_sf"/>
</dbReference>
<dbReference type="RefSeq" id="WP_253575376.1">
    <property type="nucleotide sequence ID" value="NZ_JAMFTQ010000001.1"/>
</dbReference>
<dbReference type="PIRSF" id="PIRSF001220">
    <property type="entry name" value="L-ASNase_gatD"/>
    <property type="match status" value="1"/>
</dbReference>
<name>A0ABT1FY84_9CORY</name>
<dbReference type="Gene3D" id="3.40.50.40">
    <property type="match status" value="1"/>
</dbReference>
<dbReference type="InterPro" id="IPR027474">
    <property type="entry name" value="L-asparaginase_N"/>
</dbReference>
<dbReference type="PRINTS" id="PR00139">
    <property type="entry name" value="ASNGLNASE"/>
</dbReference>
<dbReference type="Gene3D" id="3.40.50.1170">
    <property type="entry name" value="L-asparaginase, N-terminal domain"/>
    <property type="match status" value="1"/>
</dbReference>
<evidence type="ECO:0000256" key="2">
    <source>
        <dbReference type="ARBA" id="ARBA00012920"/>
    </source>
</evidence>
<dbReference type="PROSITE" id="PS51732">
    <property type="entry name" value="ASN_GLN_ASE_3"/>
    <property type="match status" value="1"/>
</dbReference>
<feature type="domain" description="Asparaginase/glutaminase C-terminal" evidence="6">
    <location>
        <begin position="191"/>
        <end position="300"/>
    </location>
</feature>
<dbReference type="InterPro" id="IPR040919">
    <property type="entry name" value="Asparaginase_C"/>
</dbReference>
<sequence>MDQFVLVIATGGTIAATADATGARVPTLTGEELVRACGTDHDVRVYDATSLDSSAITLADLDMLSGLVHKALADDRISGVVLTHGTDSMAETALALDLVHTDPRPVVLTGAQRPADDPHPDGPGNLRRAIEAAADRLRRGNGVLVHFAGDTWPARGLYKASTEDLGAFALTSERPMPRPAPVPRAELDGLRVPILRAWPGADGELVDTVAASRPDGIVVEALGSGNVSPAMGEAIGRAIDARIPVVIATSVPRGGVSFDYGGAGGGSTLGDLGALPAGFLSAGQARIALLAALAAGVDPHLVL</sequence>
<dbReference type="EMBL" id="JAMFTQ010000001">
    <property type="protein sequence ID" value="MCP1386704.1"/>
    <property type="molecule type" value="Genomic_DNA"/>
</dbReference>
<feature type="domain" description="L-asparaginase N-terminal" evidence="5">
    <location>
        <begin position="5"/>
        <end position="173"/>
    </location>
</feature>
<dbReference type="EC" id="3.5.1.1" evidence="2"/>
<dbReference type="Pfam" id="PF00710">
    <property type="entry name" value="Asparaginase"/>
    <property type="match status" value="1"/>
</dbReference>
<dbReference type="InterPro" id="IPR037152">
    <property type="entry name" value="L-asparaginase_N_sf"/>
</dbReference>
<gene>
    <name evidence="7" type="ORF">M5J20_00615</name>
</gene>
<comment type="caution">
    <text evidence="7">The sequence shown here is derived from an EMBL/GenBank/DDBJ whole genome shotgun (WGS) entry which is preliminary data.</text>
</comment>
<dbReference type="PROSITE" id="PS00144">
    <property type="entry name" value="ASN_GLN_ASE_1"/>
    <property type="match status" value="1"/>
</dbReference>
<reference evidence="7" key="1">
    <citation type="submission" date="2022-05" db="EMBL/GenBank/DDBJ databases">
        <title>Corynebacterium sp. TA-R-1 sp. nov., isolated from human feces.</title>
        <authorList>
            <person name="Shamsuzzaman M."/>
            <person name="Dahal R.H."/>
        </authorList>
    </citation>
    <scope>NUCLEOTIDE SEQUENCE</scope>
    <source>
        <strain evidence="7">TA-R-1</strain>
    </source>
</reference>
<dbReference type="PANTHER" id="PTHR11707">
    <property type="entry name" value="L-ASPARAGINASE"/>
    <property type="match status" value="1"/>
</dbReference>
<dbReference type="SUPFAM" id="SSF53774">
    <property type="entry name" value="Glutaminase/Asparaginase"/>
    <property type="match status" value="1"/>
</dbReference>